<dbReference type="EMBL" id="JAAFZH010000012">
    <property type="protein sequence ID" value="NDU97722.1"/>
    <property type="molecule type" value="Genomic_DNA"/>
</dbReference>
<evidence type="ECO:0000256" key="5">
    <source>
        <dbReference type="ARBA" id="ARBA00023237"/>
    </source>
</evidence>
<proteinExistence type="inferred from homology"/>
<dbReference type="SUPFAM" id="SSF48452">
    <property type="entry name" value="TPR-like"/>
    <property type="match status" value="1"/>
</dbReference>
<reference evidence="8 9" key="1">
    <citation type="submission" date="2020-02" db="EMBL/GenBank/DDBJ databases">
        <title>Draft genome sequence of two Spirosoma agri KCTC 52727 and Spirosoma terrae KCTC 52035.</title>
        <authorList>
            <person name="Rojas J."/>
            <person name="Ambika Manirajan B."/>
            <person name="Suarez C."/>
            <person name="Ratering S."/>
            <person name="Schnell S."/>
        </authorList>
    </citation>
    <scope>NUCLEOTIDE SEQUENCE [LARGE SCALE GENOMIC DNA]</scope>
    <source>
        <strain evidence="8 9">KCTC 52035</strain>
    </source>
</reference>
<keyword evidence="9" id="KW-1185">Reference proteome</keyword>
<comment type="similarity">
    <text evidence="2">Belongs to the SusD family.</text>
</comment>
<dbReference type="PROSITE" id="PS51257">
    <property type="entry name" value="PROKAR_LIPOPROTEIN"/>
    <property type="match status" value="1"/>
</dbReference>
<dbReference type="GO" id="GO:0009279">
    <property type="term" value="C:cell outer membrane"/>
    <property type="evidence" value="ECO:0007669"/>
    <property type="project" value="UniProtKB-SubCell"/>
</dbReference>
<evidence type="ECO:0000256" key="3">
    <source>
        <dbReference type="ARBA" id="ARBA00022729"/>
    </source>
</evidence>
<feature type="domain" description="SusD-like N-terminal" evidence="7">
    <location>
        <begin position="74"/>
        <end position="242"/>
    </location>
</feature>
<evidence type="ECO:0000256" key="1">
    <source>
        <dbReference type="ARBA" id="ARBA00004442"/>
    </source>
</evidence>
<evidence type="ECO:0000256" key="2">
    <source>
        <dbReference type="ARBA" id="ARBA00006275"/>
    </source>
</evidence>
<keyword evidence="4" id="KW-0472">Membrane</keyword>
<dbReference type="Pfam" id="PF07980">
    <property type="entry name" value="SusD_RagB"/>
    <property type="match status" value="1"/>
</dbReference>
<dbReference type="InterPro" id="IPR012944">
    <property type="entry name" value="SusD_RagB_dom"/>
</dbReference>
<comment type="subcellular location">
    <subcellularLocation>
        <location evidence="1">Cell outer membrane</location>
    </subcellularLocation>
</comment>
<evidence type="ECO:0000313" key="8">
    <source>
        <dbReference type="EMBL" id="NDU97722.1"/>
    </source>
</evidence>
<keyword evidence="3" id="KW-0732">Signal</keyword>
<accession>A0A6L9LED1</accession>
<dbReference type="RefSeq" id="WP_163953443.1">
    <property type="nucleotide sequence ID" value="NZ_JAAFZH010000012.1"/>
</dbReference>
<dbReference type="AlphaFoldDB" id="A0A6L9LED1"/>
<evidence type="ECO:0000259" key="6">
    <source>
        <dbReference type="Pfam" id="PF07980"/>
    </source>
</evidence>
<keyword evidence="5" id="KW-0998">Cell outer membrane</keyword>
<feature type="domain" description="RagB/SusD" evidence="6">
    <location>
        <begin position="354"/>
        <end position="459"/>
    </location>
</feature>
<name>A0A6L9LED1_9BACT</name>
<dbReference type="InterPro" id="IPR033985">
    <property type="entry name" value="SusD-like_N"/>
</dbReference>
<evidence type="ECO:0000259" key="7">
    <source>
        <dbReference type="Pfam" id="PF14322"/>
    </source>
</evidence>
<evidence type="ECO:0000313" key="9">
    <source>
        <dbReference type="Proteomes" id="UP000474175"/>
    </source>
</evidence>
<evidence type="ECO:0000256" key="4">
    <source>
        <dbReference type="ARBA" id="ARBA00023136"/>
    </source>
</evidence>
<comment type="caution">
    <text evidence="8">The sequence shown here is derived from an EMBL/GenBank/DDBJ whole genome shotgun (WGS) entry which is preliminary data.</text>
</comment>
<protein>
    <submittedName>
        <fullName evidence="8">RagB/SusD family nutrient uptake outer membrane protein</fullName>
    </submittedName>
</protein>
<sequence length="494" mass="53116">MKKKIIYSAALCLISWGFSGCNRDLLSPIPQDSVADVSAFSTVSRIQTQLLSLYGGTGGLKDGNVYGGRYVIYGDIRGEDFINETSNLVTGSDVWALNPTNSATAVSTLWNSAYLAINKCNIFLDGMAAGGTAVVGADLGNQYIAEAKLIRGLLYYSLLQYYARPYPDGNGNKPGLPLRLTGIKGAGQSNLARSTVAEVYAQVLKDLNEAEAGLPSTYTAAADRVTRAHKNTAIALKTRVYLSMQNYAAVVTEANKIVSAAAPFTSASGVAHALQPDITTVFTTYTTSESIFSMPMTTTSGDFPGTQNQLGYYYSPTSANGGVGNGEYSLNPNGIVSNPSWTATDKRRSFLKQSGTTTVKNWLNKYKTISPYTDYVPVIRYSEVLLNLAEAKVRSGNTVDAQSVALLNAVRNRSDAATTYTAANFATPTDLINAILLERRIEFMGEGLRNNDLMRLLQTIPAKGTAQAKTPSDNGYIWPIAAQELALNRLMTDN</sequence>
<dbReference type="InterPro" id="IPR011990">
    <property type="entry name" value="TPR-like_helical_dom_sf"/>
</dbReference>
<dbReference type="Pfam" id="PF14322">
    <property type="entry name" value="SusD-like_3"/>
    <property type="match status" value="1"/>
</dbReference>
<dbReference type="CDD" id="cd08977">
    <property type="entry name" value="SusD"/>
    <property type="match status" value="1"/>
</dbReference>
<dbReference type="Gene3D" id="1.25.40.390">
    <property type="match status" value="1"/>
</dbReference>
<organism evidence="8 9">
    <name type="scientific">Spirosoma terrae</name>
    <dbReference type="NCBI Taxonomy" id="1968276"/>
    <lineage>
        <taxon>Bacteria</taxon>
        <taxon>Pseudomonadati</taxon>
        <taxon>Bacteroidota</taxon>
        <taxon>Cytophagia</taxon>
        <taxon>Cytophagales</taxon>
        <taxon>Cytophagaceae</taxon>
        <taxon>Spirosoma</taxon>
    </lineage>
</organism>
<gene>
    <name evidence="8" type="ORF">GK108_22750</name>
</gene>
<dbReference type="Proteomes" id="UP000474175">
    <property type="component" value="Unassembled WGS sequence"/>
</dbReference>